<keyword evidence="8" id="KW-1185">Reference proteome</keyword>
<evidence type="ECO:0000313" key="7">
    <source>
        <dbReference type="EMBL" id="TDG96143.1"/>
    </source>
</evidence>
<evidence type="ECO:0000256" key="1">
    <source>
        <dbReference type="ARBA" id="ARBA00004282"/>
    </source>
</evidence>
<dbReference type="Pfam" id="PF08043">
    <property type="entry name" value="Xin"/>
    <property type="match status" value="5"/>
</dbReference>
<sequence>MEIQSGNGEEVASAVSATSGFVSHSPSGLQVEASDDPVLKEDLQAAKRIERFDIPLDNLKRMFEKPAVANTEVSFHTSSSKRVTSGNFTQADPSTDQTMASPTDTTLSADSAGRSTSGRPKDRAPSAEEEEDEPVSVKERLAMYQAAVSKKETSSSSSAAVMDESEACSLPGGLASVKKQFEKQEFASSSSQSSVAQFHFEQITVQDMSSSSEVTVRSSAREVLPTTTLFHNQQEVIHDQRVHQNNVAASYGNHYAETVMLVGGEDLPKVSTQALKQQYEKTIVEAAPAKEIKVDVDFNQFQWAPVNQSSKASTMTSYDTSSTVTTAAASSGASASSVAYEMTERFPPPPANLLQETPEYVSSQRQEPASQHKRTVTKEQYFKHKSMAELKRISKHIHPEVRKNLEEEFLSTLTEAEKEALESEDMVGDVQQACYMFENDGNGSSKCSSPDRDDLEWEEILRGEVQSMRWMFENKPLDTIKDDTPDEDEVRNIAQQEIIAGKDVRHTAWMFETRPMDALGTEASNSTEQSQKSSELARGDVRTATWLFETQPLDYLNKMYQEDEQETDVVTIESITGGDVKTARYLFETQHLDSLGKTETIEESHFLNLKSELEEIKGDVKTTTRMFETHPMCVIRGIRERC</sequence>
<evidence type="ECO:0000256" key="6">
    <source>
        <dbReference type="SAM" id="MobiDB-lite"/>
    </source>
</evidence>
<protein>
    <submittedName>
        <fullName evidence="7">Uncharacterized protein</fullName>
    </submittedName>
</protein>
<dbReference type="PANTHER" id="PTHR22591">
    <property type="entry name" value="XIN"/>
    <property type="match status" value="1"/>
</dbReference>
<dbReference type="EMBL" id="SCKG01000024">
    <property type="protein sequence ID" value="TDG96143.1"/>
    <property type="molecule type" value="Genomic_DNA"/>
</dbReference>
<dbReference type="InterPro" id="IPR012510">
    <property type="entry name" value="Actin-binding_Xin_repeat"/>
</dbReference>
<evidence type="ECO:0000256" key="3">
    <source>
        <dbReference type="ARBA" id="ARBA00022949"/>
    </source>
</evidence>
<name>A0A484C597_PERFV</name>
<dbReference type="Proteomes" id="UP000295070">
    <property type="component" value="Chromosome 24"/>
</dbReference>
<evidence type="ECO:0000256" key="4">
    <source>
        <dbReference type="ARBA" id="ARBA00023203"/>
    </source>
</evidence>
<comment type="caution">
    <text evidence="7">The sequence shown here is derived from an EMBL/GenBank/DDBJ whole genome shotgun (WGS) entry which is preliminary data.</text>
</comment>
<reference evidence="7 8" key="1">
    <citation type="submission" date="2019-01" db="EMBL/GenBank/DDBJ databases">
        <title>A chromosome-scale genome assembly of the yellow perch, Perca flavescens.</title>
        <authorList>
            <person name="Feron R."/>
            <person name="Morvezen R."/>
            <person name="Bestin A."/>
            <person name="Haffray P."/>
            <person name="Klopp C."/>
            <person name="Zahm M."/>
            <person name="Cabau C."/>
            <person name="Roques C."/>
            <person name="Donnadieu C."/>
            <person name="Bouchez O."/>
            <person name="Christie M."/>
            <person name="Larson W."/>
            <person name="Guiguen Y."/>
        </authorList>
    </citation>
    <scope>NUCLEOTIDE SEQUENCE [LARGE SCALE GENOMIC DNA]</scope>
    <source>
        <strain evidence="7">YP-PL-M2</strain>
        <tissue evidence="7">Blood</tissue>
    </source>
</reference>
<feature type="compositionally biased region" description="Polar residues" evidence="6">
    <location>
        <begin position="15"/>
        <end position="28"/>
    </location>
</feature>
<feature type="region of interest" description="Disordered" evidence="6">
    <location>
        <begin position="1"/>
        <end position="36"/>
    </location>
</feature>
<dbReference type="GO" id="GO:0005925">
    <property type="term" value="C:focal adhesion"/>
    <property type="evidence" value="ECO:0007669"/>
    <property type="project" value="TreeGrafter"/>
</dbReference>
<dbReference type="PANTHER" id="PTHR22591:SF1">
    <property type="entry name" value="XIN ACTIN-BINDING REPEAT-CONTAINING PROTEIN 2"/>
    <property type="match status" value="1"/>
</dbReference>
<keyword evidence="3" id="KW-0965">Cell junction</keyword>
<proteinExistence type="inferred from homology"/>
<gene>
    <name evidence="7" type="ORF">EPR50_G00236440</name>
</gene>
<accession>A0A484C597</accession>
<dbReference type="PROSITE" id="PS51389">
    <property type="entry name" value="XIN"/>
    <property type="match status" value="4"/>
</dbReference>
<dbReference type="InterPro" id="IPR030072">
    <property type="entry name" value="XIRP1/XIRP2"/>
</dbReference>
<dbReference type="GO" id="GO:0007015">
    <property type="term" value="P:actin filament organization"/>
    <property type="evidence" value="ECO:0007669"/>
    <property type="project" value="TreeGrafter"/>
</dbReference>
<dbReference type="GO" id="GO:0001725">
    <property type="term" value="C:stress fiber"/>
    <property type="evidence" value="ECO:0007669"/>
    <property type="project" value="TreeGrafter"/>
</dbReference>
<dbReference type="GO" id="GO:0051015">
    <property type="term" value="F:actin filament binding"/>
    <property type="evidence" value="ECO:0007669"/>
    <property type="project" value="TreeGrafter"/>
</dbReference>
<evidence type="ECO:0000256" key="5">
    <source>
        <dbReference type="PROSITE-ProRule" id="PRU00721"/>
    </source>
</evidence>
<dbReference type="STRING" id="8167.A0A484C597"/>
<evidence type="ECO:0000313" key="8">
    <source>
        <dbReference type="Proteomes" id="UP000295070"/>
    </source>
</evidence>
<organism evidence="7 8">
    <name type="scientific">Perca flavescens</name>
    <name type="common">American yellow perch</name>
    <name type="synonym">Morone flavescens</name>
    <dbReference type="NCBI Taxonomy" id="8167"/>
    <lineage>
        <taxon>Eukaryota</taxon>
        <taxon>Metazoa</taxon>
        <taxon>Chordata</taxon>
        <taxon>Craniata</taxon>
        <taxon>Vertebrata</taxon>
        <taxon>Euteleostomi</taxon>
        <taxon>Actinopterygii</taxon>
        <taxon>Neopterygii</taxon>
        <taxon>Teleostei</taxon>
        <taxon>Neoteleostei</taxon>
        <taxon>Acanthomorphata</taxon>
        <taxon>Eupercaria</taxon>
        <taxon>Perciformes</taxon>
        <taxon>Percoidei</taxon>
        <taxon>Percidae</taxon>
        <taxon>Percinae</taxon>
        <taxon>Perca</taxon>
    </lineage>
</organism>
<keyword evidence="4 5" id="KW-0009">Actin-binding</keyword>
<comment type="similarity">
    <text evidence="5">Belongs to the Xin family.</text>
</comment>
<evidence type="ECO:0000256" key="2">
    <source>
        <dbReference type="ARBA" id="ARBA00022737"/>
    </source>
</evidence>
<comment type="domain">
    <text evidence="5">Xin repeats bind F-actin.</text>
</comment>
<feature type="repeat" description="Xin" evidence="5">
    <location>
        <begin position="618"/>
        <end position="633"/>
    </location>
</feature>
<feature type="compositionally biased region" description="Polar residues" evidence="6">
    <location>
        <begin position="71"/>
        <end position="118"/>
    </location>
</feature>
<comment type="subcellular location">
    <subcellularLocation>
        <location evidence="1">Cell junction</location>
    </subcellularLocation>
</comment>
<feature type="repeat" description="Xin" evidence="5">
    <location>
        <begin position="539"/>
        <end position="554"/>
    </location>
</feature>
<dbReference type="AlphaFoldDB" id="A0A484C597"/>
<feature type="repeat" description="Xin" evidence="5">
    <location>
        <begin position="578"/>
        <end position="593"/>
    </location>
</feature>
<feature type="repeat" description="Xin" evidence="5">
    <location>
        <begin position="463"/>
        <end position="478"/>
    </location>
</feature>
<keyword evidence="2" id="KW-0677">Repeat</keyword>
<feature type="region of interest" description="Disordered" evidence="6">
    <location>
        <begin position="68"/>
        <end position="138"/>
    </location>
</feature>